<dbReference type="EMBL" id="JAQIZZ010000003">
    <property type="protein sequence ID" value="KAJ5546836.1"/>
    <property type="molecule type" value="Genomic_DNA"/>
</dbReference>
<dbReference type="Proteomes" id="UP001220324">
    <property type="component" value="Unassembled WGS sequence"/>
</dbReference>
<proteinExistence type="predicted"/>
<accession>A0AAD6D2P2</accession>
<sequence>MYVNILLKELDNSMSDMQLLHAFQTRILTHEYTLEKFPDAVIDHERWSFEVTGNSSLECKADALIRICGWIDDLEGGGQLPFDRKSLYSRFPARDRCDSL</sequence>
<dbReference type="AlphaFoldDB" id="A0AAD6D2P2"/>
<evidence type="ECO:0000313" key="1">
    <source>
        <dbReference type="EMBL" id="KAJ5546836.1"/>
    </source>
</evidence>
<comment type="caution">
    <text evidence="1">The sequence shown here is derived from an EMBL/GenBank/DDBJ whole genome shotgun (WGS) entry which is preliminary data.</text>
</comment>
<reference evidence="1 2" key="1">
    <citation type="journal article" date="2023" name="IMA Fungus">
        <title>Comparative genomic study of the Penicillium genus elucidates a diverse pangenome and 15 lateral gene transfer events.</title>
        <authorList>
            <person name="Petersen C."/>
            <person name="Sorensen T."/>
            <person name="Nielsen M.R."/>
            <person name="Sondergaard T.E."/>
            <person name="Sorensen J.L."/>
            <person name="Fitzpatrick D.A."/>
            <person name="Frisvad J.C."/>
            <person name="Nielsen K.L."/>
        </authorList>
    </citation>
    <scope>NUCLEOTIDE SEQUENCE [LARGE SCALE GENOMIC DNA]</scope>
    <source>
        <strain evidence="1 2">IBT 35679</strain>
    </source>
</reference>
<gene>
    <name evidence="1" type="ORF">N7494_004421</name>
</gene>
<keyword evidence="2" id="KW-1185">Reference proteome</keyword>
<name>A0AAD6D2P2_9EURO</name>
<evidence type="ECO:0000313" key="2">
    <source>
        <dbReference type="Proteomes" id="UP001220324"/>
    </source>
</evidence>
<protein>
    <submittedName>
        <fullName evidence="1">Uncharacterized protein</fullName>
    </submittedName>
</protein>
<organism evidence="1 2">
    <name type="scientific">Penicillium frequentans</name>
    <dbReference type="NCBI Taxonomy" id="3151616"/>
    <lineage>
        <taxon>Eukaryota</taxon>
        <taxon>Fungi</taxon>
        <taxon>Dikarya</taxon>
        <taxon>Ascomycota</taxon>
        <taxon>Pezizomycotina</taxon>
        <taxon>Eurotiomycetes</taxon>
        <taxon>Eurotiomycetidae</taxon>
        <taxon>Eurotiales</taxon>
        <taxon>Aspergillaceae</taxon>
        <taxon>Penicillium</taxon>
    </lineage>
</organism>